<organism evidence="4">
    <name type="scientific">uncultured prokaryote</name>
    <dbReference type="NCBI Taxonomy" id="198431"/>
    <lineage>
        <taxon>unclassified sequences</taxon>
        <taxon>environmental samples</taxon>
    </lineage>
</organism>
<keyword evidence="1" id="KW-0238">DNA-binding</keyword>
<reference evidence="4" key="2">
    <citation type="submission" date="2015-07" db="EMBL/GenBank/DDBJ databases">
        <title>Plasmids, circular viruses and viroids from rat gut.</title>
        <authorList>
            <person name="Jorgensen T.J."/>
            <person name="Hansen M.A."/>
            <person name="Xu Z."/>
            <person name="Tabak M.A."/>
            <person name="Sorensen S.J."/>
            <person name="Hansen L.H."/>
        </authorList>
    </citation>
    <scope>NUCLEOTIDE SEQUENCE</scope>
    <source>
        <plasmid evidence="4">pRGFK1375</plasmid>
    </source>
</reference>
<dbReference type="InterPro" id="IPR002104">
    <property type="entry name" value="Integrase_catalytic"/>
</dbReference>
<dbReference type="SUPFAM" id="SSF56349">
    <property type="entry name" value="DNA breaking-rejoining enzymes"/>
    <property type="match status" value="1"/>
</dbReference>
<reference evidence="4" key="1">
    <citation type="submission" date="2015-06" db="EMBL/GenBank/DDBJ databases">
        <authorList>
            <person name="Joergensen T."/>
        </authorList>
    </citation>
    <scope>NUCLEOTIDE SEQUENCE</scope>
    <source>
        <plasmid evidence="4">pRGFK1375</plasmid>
    </source>
</reference>
<proteinExistence type="predicted"/>
<dbReference type="Gene3D" id="1.10.443.10">
    <property type="entry name" value="Intergrase catalytic core"/>
    <property type="match status" value="1"/>
</dbReference>
<dbReference type="InterPro" id="IPR013762">
    <property type="entry name" value="Integrase-like_cat_sf"/>
</dbReference>
<feature type="domain" description="Tyr recombinase" evidence="3">
    <location>
        <begin position="1"/>
        <end position="167"/>
    </location>
</feature>
<protein>
    <recommendedName>
        <fullName evidence="3">Tyr recombinase domain-containing protein</fullName>
    </recommendedName>
</protein>
<dbReference type="PANTHER" id="PTHR30349:SF41">
    <property type="entry name" value="INTEGRASE_RECOMBINASE PROTEIN MJ0367-RELATED"/>
    <property type="match status" value="1"/>
</dbReference>
<evidence type="ECO:0000256" key="2">
    <source>
        <dbReference type="ARBA" id="ARBA00023172"/>
    </source>
</evidence>
<accession>A0A0H5Q6U6</accession>
<dbReference type="InterPro" id="IPR011010">
    <property type="entry name" value="DNA_brk_join_enz"/>
</dbReference>
<dbReference type="PROSITE" id="PS51898">
    <property type="entry name" value="TYR_RECOMBINASE"/>
    <property type="match status" value="1"/>
</dbReference>
<dbReference type="GO" id="GO:0006310">
    <property type="term" value="P:DNA recombination"/>
    <property type="evidence" value="ECO:0007669"/>
    <property type="project" value="UniProtKB-KW"/>
</dbReference>
<evidence type="ECO:0000313" key="4">
    <source>
        <dbReference type="EMBL" id="CRY97120.1"/>
    </source>
</evidence>
<dbReference type="Pfam" id="PF00589">
    <property type="entry name" value="Phage_integrase"/>
    <property type="match status" value="1"/>
</dbReference>
<dbReference type="PANTHER" id="PTHR30349">
    <property type="entry name" value="PHAGE INTEGRASE-RELATED"/>
    <property type="match status" value="1"/>
</dbReference>
<geneLocation type="plasmid" evidence="4">
    <name>pRGFK1375</name>
</geneLocation>
<name>A0A0H5Q6U6_9ZZZZ</name>
<evidence type="ECO:0000259" key="3">
    <source>
        <dbReference type="PROSITE" id="PS51898"/>
    </source>
</evidence>
<evidence type="ECO:0000256" key="1">
    <source>
        <dbReference type="ARBA" id="ARBA00023125"/>
    </source>
</evidence>
<dbReference type="GO" id="GO:0003677">
    <property type="term" value="F:DNA binding"/>
    <property type="evidence" value="ECO:0007669"/>
    <property type="project" value="UniProtKB-KW"/>
</dbReference>
<keyword evidence="4" id="KW-0614">Plasmid</keyword>
<dbReference type="InterPro" id="IPR050090">
    <property type="entry name" value="Tyrosine_recombinase_XerCD"/>
</dbReference>
<sequence length="183" mass="20508">MTTEYLLNEQMEHVLAALTPQNALIMRTLLHTGMRLSDVLALKTAQLRPSGWYTEGKTGKRRRFGLPAELLESIKAQAGPEWAFPGLSPRGGHKTRQAVWKDVKRASRAFRLPQNVGPHSARKIYAVDLMAKYGDIERVRRALNHESSTVTALYAMADMLTARRLAARRRRASSSGARSRGQQ</sequence>
<dbReference type="AlphaFoldDB" id="A0A0H5Q6U6"/>
<dbReference type="GO" id="GO:0015074">
    <property type="term" value="P:DNA integration"/>
    <property type="evidence" value="ECO:0007669"/>
    <property type="project" value="InterPro"/>
</dbReference>
<dbReference type="EMBL" id="LN853936">
    <property type="protein sequence ID" value="CRY97120.1"/>
    <property type="molecule type" value="Genomic_DNA"/>
</dbReference>
<keyword evidence="2" id="KW-0233">DNA recombination</keyword>